<dbReference type="GO" id="GO:0016705">
    <property type="term" value="F:oxidoreductase activity, acting on paired donors, with incorporation or reduction of molecular oxygen"/>
    <property type="evidence" value="ECO:0007669"/>
    <property type="project" value="InterPro"/>
</dbReference>
<protein>
    <recommendedName>
        <fullName evidence="13">O-methylsterigmatocystin oxidoreductase</fullName>
    </recommendedName>
</protein>
<evidence type="ECO:0000256" key="7">
    <source>
        <dbReference type="ARBA" id="ARBA00023004"/>
    </source>
</evidence>
<dbReference type="EMBL" id="CAJMWT010006553">
    <property type="protein sequence ID" value="CAE6517567.1"/>
    <property type="molecule type" value="Genomic_DNA"/>
</dbReference>
<accession>A0A8H3HL48</accession>
<dbReference type="Pfam" id="PF00067">
    <property type="entry name" value="p450"/>
    <property type="match status" value="1"/>
</dbReference>
<reference evidence="11" key="1">
    <citation type="submission" date="2021-01" db="EMBL/GenBank/DDBJ databases">
        <authorList>
            <person name="Kaushik A."/>
        </authorList>
    </citation>
    <scope>NUCLEOTIDE SEQUENCE</scope>
    <source>
        <strain evidence="11">AG2-2IIIB</strain>
    </source>
</reference>
<evidence type="ECO:0000313" key="12">
    <source>
        <dbReference type="Proteomes" id="UP000663843"/>
    </source>
</evidence>
<dbReference type="Gene3D" id="1.10.630.10">
    <property type="entry name" value="Cytochrome P450"/>
    <property type="match status" value="1"/>
</dbReference>
<organism evidence="11 12">
    <name type="scientific">Rhizoctonia solani</name>
    <dbReference type="NCBI Taxonomy" id="456999"/>
    <lineage>
        <taxon>Eukaryota</taxon>
        <taxon>Fungi</taxon>
        <taxon>Dikarya</taxon>
        <taxon>Basidiomycota</taxon>
        <taxon>Agaricomycotina</taxon>
        <taxon>Agaricomycetes</taxon>
        <taxon>Cantharellales</taxon>
        <taxon>Ceratobasidiaceae</taxon>
        <taxon>Rhizoctonia</taxon>
    </lineage>
</organism>
<sequence length="353" mass="39927">MHLSNKSVSSEIIYHEVFTALSSTLLRSIYGYQISGSDDPFLKEAIELVRNLSDAIMPTNFLVNVFPSLRYIPSWFPGTGWKQTACAWRKQKERAMFSLFNKTKEAIATGNYEPSMIASSLVNAQSHGLSPEEVDDYLNYAGITVYLGGAETTSNVFLIFAIAMMLYPETQRKAQMEIDGLIGDSRLPAMEDKHRLPYTNRLIQELLRWCPVGPTGKCVPHAATNDDIYRGFRIPKGAIVFANIWAMSRSEKIYEEPEEFNPDRFLDPLVPPCPVFGFGRRECPGSHFAESSMFIMIASILAVFNVEIPRNAQGEKVIPKLACKNTLIYHPEEFQLKLQPRSDRHTHLVYTEA</sequence>
<evidence type="ECO:0000313" key="11">
    <source>
        <dbReference type="EMBL" id="CAE6517567.1"/>
    </source>
</evidence>
<comment type="similarity">
    <text evidence="3 10">Belongs to the cytochrome P450 family.</text>
</comment>
<comment type="pathway">
    <text evidence="2">Secondary metabolite biosynthesis.</text>
</comment>
<evidence type="ECO:0000256" key="10">
    <source>
        <dbReference type="RuleBase" id="RU000461"/>
    </source>
</evidence>
<comment type="caution">
    <text evidence="11">The sequence shown here is derived from an EMBL/GenBank/DDBJ whole genome shotgun (WGS) entry which is preliminary data.</text>
</comment>
<keyword evidence="8 10" id="KW-0503">Monooxygenase</keyword>
<keyword evidence="7 9" id="KW-0408">Iron</keyword>
<gene>
    <name evidence="11" type="ORF">RDB_LOCUS161225</name>
</gene>
<evidence type="ECO:0008006" key="13">
    <source>
        <dbReference type="Google" id="ProtNLM"/>
    </source>
</evidence>
<evidence type="ECO:0000256" key="3">
    <source>
        <dbReference type="ARBA" id="ARBA00010617"/>
    </source>
</evidence>
<keyword evidence="4 9" id="KW-0349">Heme</keyword>
<evidence type="ECO:0000256" key="6">
    <source>
        <dbReference type="ARBA" id="ARBA00023002"/>
    </source>
</evidence>
<dbReference type="GO" id="GO:0020037">
    <property type="term" value="F:heme binding"/>
    <property type="evidence" value="ECO:0007669"/>
    <property type="project" value="InterPro"/>
</dbReference>
<keyword evidence="6 10" id="KW-0560">Oxidoreductase</keyword>
<dbReference type="PRINTS" id="PR00463">
    <property type="entry name" value="EP450I"/>
</dbReference>
<dbReference type="InterPro" id="IPR036396">
    <property type="entry name" value="Cyt_P450_sf"/>
</dbReference>
<dbReference type="InterPro" id="IPR001128">
    <property type="entry name" value="Cyt_P450"/>
</dbReference>
<evidence type="ECO:0000256" key="2">
    <source>
        <dbReference type="ARBA" id="ARBA00005179"/>
    </source>
</evidence>
<dbReference type="InterPro" id="IPR017972">
    <property type="entry name" value="Cyt_P450_CS"/>
</dbReference>
<evidence type="ECO:0000256" key="5">
    <source>
        <dbReference type="ARBA" id="ARBA00022723"/>
    </source>
</evidence>
<evidence type="ECO:0000256" key="1">
    <source>
        <dbReference type="ARBA" id="ARBA00001971"/>
    </source>
</evidence>
<dbReference type="PANTHER" id="PTHR46300:SF7">
    <property type="entry name" value="P450, PUTATIVE (EUROFUNG)-RELATED"/>
    <property type="match status" value="1"/>
</dbReference>
<comment type="cofactor">
    <cofactor evidence="1 9">
        <name>heme</name>
        <dbReference type="ChEBI" id="CHEBI:30413"/>
    </cofactor>
</comment>
<dbReference type="InterPro" id="IPR050364">
    <property type="entry name" value="Cytochrome_P450_fung"/>
</dbReference>
<dbReference type="InterPro" id="IPR002401">
    <property type="entry name" value="Cyt_P450_E_grp-I"/>
</dbReference>
<dbReference type="GO" id="GO:0004497">
    <property type="term" value="F:monooxygenase activity"/>
    <property type="evidence" value="ECO:0007669"/>
    <property type="project" value="UniProtKB-KW"/>
</dbReference>
<dbReference type="PROSITE" id="PS00086">
    <property type="entry name" value="CYTOCHROME_P450"/>
    <property type="match status" value="1"/>
</dbReference>
<keyword evidence="5 9" id="KW-0479">Metal-binding</keyword>
<feature type="binding site" description="axial binding residue" evidence="9">
    <location>
        <position position="283"/>
    </location>
    <ligand>
        <name>heme</name>
        <dbReference type="ChEBI" id="CHEBI:30413"/>
    </ligand>
    <ligandPart>
        <name>Fe</name>
        <dbReference type="ChEBI" id="CHEBI:18248"/>
    </ligandPart>
</feature>
<evidence type="ECO:0000256" key="9">
    <source>
        <dbReference type="PIRSR" id="PIRSR602401-1"/>
    </source>
</evidence>
<dbReference type="SUPFAM" id="SSF48264">
    <property type="entry name" value="Cytochrome P450"/>
    <property type="match status" value="1"/>
</dbReference>
<dbReference type="PANTHER" id="PTHR46300">
    <property type="entry name" value="P450, PUTATIVE (EUROFUNG)-RELATED-RELATED"/>
    <property type="match status" value="1"/>
</dbReference>
<evidence type="ECO:0000256" key="4">
    <source>
        <dbReference type="ARBA" id="ARBA00022617"/>
    </source>
</evidence>
<name>A0A8H3HL48_9AGAM</name>
<dbReference type="AlphaFoldDB" id="A0A8H3HL48"/>
<proteinExistence type="inferred from homology"/>
<evidence type="ECO:0000256" key="8">
    <source>
        <dbReference type="ARBA" id="ARBA00023033"/>
    </source>
</evidence>
<dbReference type="Proteomes" id="UP000663843">
    <property type="component" value="Unassembled WGS sequence"/>
</dbReference>
<dbReference type="GO" id="GO:0005506">
    <property type="term" value="F:iron ion binding"/>
    <property type="evidence" value="ECO:0007669"/>
    <property type="project" value="InterPro"/>
</dbReference>